<dbReference type="AlphaFoldDB" id="A0A9W7CWC7"/>
<name>A0A9W7CWC7_9STRA</name>
<comment type="caution">
    <text evidence="3">The sequence shown here is derived from an EMBL/GenBank/DDBJ whole genome shotgun (WGS) entry which is preliminary data.</text>
</comment>
<organism evidence="3 4">
    <name type="scientific">Phytophthora fragariaefolia</name>
    <dbReference type="NCBI Taxonomy" id="1490495"/>
    <lineage>
        <taxon>Eukaryota</taxon>
        <taxon>Sar</taxon>
        <taxon>Stramenopiles</taxon>
        <taxon>Oomycota</taxon>
        <taxon>Peronosporomycetes</taxon>
        <taxon>Peronosporales</taxon>
        <taxon>Peronosporaceae</taxon>
        <taxon>Phytophthora</taxon>
    </lineage>
</organism>
<gene>
    <name evidence="3" type="ORF">Pfra01_001621500</name>
</gene>
<accession>A0A9W7CWC7</accession>
<protein>
    <submittedName>
        <fullName evidence="3">Unnamed protein product</fullName>
    </submittedName>
</protein>
<keyword evidence="4" id="KW-1185">Reference proteome</keyword>
<reference evidence="3" key="1">
    <citation type="submission" date="2023-04" db="EMBL/GenBank/DDBJ databases">
        <title>Phytophthora fragariaefolia NBRC 109709.</title>
        <authorList>
            <person name="Ichikawa N."/>
            <person name="Sato H."/>
            <person name="Tonouchi N."/>
        </authorList>
    </citation>
    <scope>NUCLEOTIDE SEQUENCE</scope>
    <source>
        <strain evidence="3">NBRC 109709</strain>
    </source>
</reference>
<feature type="compositionally biased region" description="Low complexity" evidence="1">
    <location>
        <begin position="184"/>
        <end position="215"/>
    </location>
</feature>
<feature type="signal peptide" evidence="2">
    <location>
        <begin position="1"/>
        <end position="22"/>
    </location>
</feature>
<dbReference type="Proteomes" id="UP001165121">
    <property type="component" value="Unassembled WGS sequence"/>
</dbReference>
<evidence type="ECO:0000256" key="2">
    <source>
        <dbReference type="SAM" id="SignalP"/>
    </source>
</evidence>
<feature type="region of interest" description="Disordered" evidence="1">
    <location>
        <begin position="184"/>
        <end position="260"/>
    </location>
</feature>
<sequence length="472" mass="50293">MLAATAFASVALLANSLQGVDGHGYIAKPESQFNGAANSAWVVQIDPVWASDKWDGNNAGSVEVFKSLKSANNFKDLKTLMDDTSVYGTDCGFTNPNCTPQPIPTDGKATFSRGLIHVGPCEIWLDGSNVLSEDDCFSKYGNPNQDITTVFPVDYSSCSNGGCKEMRFYWLAFQGLGDKTVWQSYSGSSNSTSSSTSTSQTSQTSSSTGGQTPSSDDSKTASSGNPQTPSSGNSTTPAVSTGSPTTKAPTTQGSSADTPTATTAPSFSCFTYFDCSCVSSVDLNMMGVASLAVDNKCDKRLVVHVHQIKRCTWLGWYLIVEVVKSKDTPVDMHRGLSIVTFVLRHEAGADALQELDETISSFLGPDPSLSLADACELGSTRLLDWIWGSSAVGKSKRTSSWTLSNFLRSEPLYYQWQFQKATVTAAGPGDLGALKWLFTHFSGCVVPVLAVEEAACDGHLAVLEFLLEHDAG</sequence>
<proteinExistence type="predicted"/>
<evidence type="ECO:0000313" key="3">
    <source>
        <dbReference type="EMBL" id="GMF45375.1"/>
    </source>
</evidence>
<dbReference type="EMBL" id="BSXT01001810">
    <property type="protein sequence ID" value="GMF45375.1"/>
    <property type="molecule type" value="Genomic_DNA"/>
</dbReference>
<evidence type="ECO:0000313" key="4">
    <source>
        <dbReference type="Proteomes" id="UP001165121"/>
    </source>
</evidence>
<keyword evidence="2" id="KW-0732">Signal</keyword>
<evidence type="ECO:0000256" key="1">
    <source>
        <dbReference type="SAM" id="MobiDB-lite"/>
    </source>
</evidence>
<feature type="compositionally biased region" description="Polar residues" evidence="1">
    <location>
        <begin position="220"/>
        <end position="253"/>
    </location>
</feature>
<feature type="chain" id="PRO_5040942538" evidence="2">
    <location>
        <begin position="23"/>
        <end position="472"/>
    </location>
</feature>